<feature type="non-terminal residue" evidence="1">
    <location>
        <position position="1"/>
    </location>
</feature>
<comment type="caution">
    <text evidence="1">The sequence shown here is derived from an EMBL/GenBank/DDBJ whole genome shotgun (WGS) entry which is preliminary data.</text>
</comment>
<feature type="non-terminal residue" evidence="1">
    <location>
        <position position="102"/>
    </location>
</feature>
<organism evidence="1 2">
    <name type="scientific">Rhizobium hidalgonense</name>
    <dbReference type="NCBI Taxonomy" id="1538159"/>
    <lineage>
        <taxon>Bacteria</taxon>
        <taxon>Pseudomonadati</taxon>
        <taxon>Pseudomonadota</taxon>
        <taxon>Alphaproteobacteria</taxon>
        <taxon>Hyphomicrobiales</taxon>
        <taxon>Rhizobiaceae</taxon>
        <taxon>Rhizobium/Agrobacterium group</taxon>
        <taxon>Rhizobium</taxon>
    </lineage>
</organism>
<dbReference type="InterPro" id="IPR053841">
    <property type="entry name" value="MksE"/>
</dbReference>
<dbReference type="Pfam" id="PF21980">
    <property type="entry name" value="MksE"/>
    <property type="match status" value="1"/>
</dbReference>
<dbReference type="EMBL" id="JAVLSF010001474">
    <property type="protein sequence ID" value="MDR9779011.1"/>
    <property type="molecule type" value="Genomic_DNA"/>
</dbReference>
<reference evidence="1" key="1">
    <citation type="submission" date="2023-04" db="EMBL/GenBank/DDBJ databases">
        <title>Genomic characterization of faba bean (Vicia faba) microsymbionts in Mexican soils.</title>
        <authorList>
            <person name="Rivera Orduna F.N."/>
            <person name="Guevara-Luna J."/>
            <person name="Yan J."/>
            <person name="Arroyo-Herrera I."/>
            <person name="Li Y."/>
            <person name="Vasquez-Murrieta M.S."/>
            <person name="Wang E.T."/>
        </authorList>
    </citation>
    <scope>NUCLEOTIDE SEQUENCE</scope>
    <source>
        <strain evidence="1">CH26</strain>
    </source>
</reference>
<dbReference type="Proteomes" id="UP001268610">
    <property type="component" value="Unassembled WGS sequence"/>
</dbReference>
<sequence length="102" mass="11839">NLKHLPSLRTLFRWFNSGKHLNRITHAALWAELEQQQTAYSALFTALGYELCMDGRGFAWFHQDEVSLNLSNQSRQLALLFMIIFNTQADSGKSFGEFISWR</sequence>
<accession>A0AAJ2LST7</accession>
<gene>
    <name evidence="1" type="ORF">RJJ65_41410</name>
</gene>
<evidence type="ECO:0000313" key="1">
    <source>
        <dbReference type="EMBL" id="MDR9779011.1"/>
    </source>
</evidence>
<dbReference type="AlphaFoldDB" id="A0AAJ2LST7"/>
<evidence type="ECO:0000313" key="2">
    <source>
        <dbReference type="Proteomes" id="UP001268610"/>
    </source>
</evidence>
<proteinExistence type="predicted"/>
<name>A0AAJ2LST7_9HYPH</name>
<protein>
    <submittedName>
        <fullName evidence="1">Uncharacterized protein</fullName>
    </submittedName>
</protein>